<feature type="transmembrane region" description="Helical" evidence="6">
    <location>
        <begin position="202"/>
        <end position="220"/>
    </location>
</feature>
<comment type="caution">
    <text evidence="7">The sequence shown here is derived from an EMBL/GenBank/DDBJ whole genome shotgun (WGS) entry which is preliminary data.</text>
</comment>
<feature type="transmembrane region" description="Helical" evidence="6">
    <location>
        <begin position="420"/>
        <end position="441"/>
    </location>
</feature>
<dbReference type="PANTHER" id="PTHR42770">
    <property type="entry name" value="AMINO ACID TRANSPORTER-RELATED"/>
    <property type="match status" value="1"/>
</dbReference>
<dbReference type="Pfam" id="PF13520">
    <property type="entry name" value="AA_permease_2"/>
    <property type="match status" value="1"/>
</dbReference>
<keyword evidence="8" id="KW-1185">Reference proteome</keyword>
<reference evidence="7 8" key="1">
    <citation type="submission" date="2018-06" db="EMBL/GenBank/DDBJ databases">
        <title>Sphaerisporangium craniellae sp. nov., isolated from a marine sponge in the South China Sea.</title>
        <authorList>
            <person name="Li L."/>
        </authorList>
    </citation>
    <scope>NUCLEOTIDE SEQUENCE [LARGE SCALE GENOMIC DNA]</scope>
    <source>
        <strain evidence="7 8">LHW63015</strain>
    </source>
</reference>
<feature type="transmembrane region" description="Helical" evidence="6">
    <location>
        <begin position="290"/>
        <end position="315"/>
    </location>
</feature>
<evidence type="ECO:0000256" key="6">
    <source>
        <dbReference type="SAM" id="Phobius"/>
    </source>
</evidence>
<proteinExistence type="predicted"/>
<sequence length="456" mass="47781">MTSPTSPTAAAEPVPLKRAIGPKLLVLFIVGDILGTGVYALTGAVAGRVGGALWLPFLVGFFIAVLTAMSYVELVTKYPQAAGAALYTQRAFKVPFFTFMVAFAVMCSGLTSASAASLAIGGDYLGEFVTIPAAVVGVIFIIAVALLNYRGVSESVRTNIVLTIVEVSGLVIIIGIGVYALVNGLGEPSRLVHIESGEAGGLMFALLGSTALAFFAFVGFEDSVNMAEECTDPSRNFPRAIFLGVAITSTVYILVAITSSLLVDHRVLAESSGPLLEVVKAGGISFPPQVFAAIAIFALSNTALINMMMASRLVYGLANEKVVPKGLGWVDPRRRTPVIGIVFTTLLAIGLISTGGIEGLGDTTAFLLLCVFTVVNIAVLVLRRDRVEHAHYRAPTALPVIGAVLALVLASPLTGRPVEVYARAGVLLAIGLALWAVNWLVIRRRQGPATEPAVRD</sequence>
<keyword evidence="5 6" id="KW-0472">Membrane</keyword>
<protein>
    <submittedName>
        <fullName evidence="7">Amino acid permease</fullName>
    </submittedName>
</protein>
<feature type="transmembrane region" description="Helical" evidence="6">
    <location>
        <begin position="336"/>
        <end position="357"/>
    </location>
</feature>
<feature type="transmembrane region" description="Helical" evidence="6">
    <location>
        <begin position="241"/>
        <end position="263"/>
    </location>
</feature>
<dbReference type="RefSeq" id="WP_113977813.1">
    <property type="nucleotide sequence ID" value="NZ_QMEY01000001.1"/>
</dbReference>
<feature type="transmembrane region" description="Helical" evidence="6">
    <location>
        <begin position="128"/>
        <end position="148"/>
    </location>
</feature>
<evidence type="ECO:0000256" key="4">
    <source>
        <dbReference type="ARBA" id="ARBA00022989"/>
    </source>
</evidence>
<evidence type="ECO:0000256" key="1">
    <source>
        <dbReference type="ARBA" id="ARBA00004651"/>
    </source>
</evidence>
<organism evidence="7 8">
    <name type="scientific">Spongiactinospora rosea</name>
    <dbReference type="NCBI Taxonomy" id="2248750"/>
    <lineage>
        <taxon>Bacteria</taxon>
        <taxon>Bacillati</taxon>
        <taxon>Actinomycetota</taxon>
        <taxon>Actinomycetes</taxon>
        <taxon>Streptosporangiales</taxon>
        <taxon>Streptosporangiaceae</taxon>
        <taxon>Spongiactinospora</taxon>
    </lineage>
</organism>
<feature type="transmembrane region" description="Helical" evidence="6">
    <location>
        <begin position="363"/>
        <end position="382"/>
    </location>
</feature>
<feature type="transmembrane region" description="Helical" evidence="6">
    <location>
        <begin position="96"/>
        <end position="122"/>
    </location>
</feature>
<keyword evidence="3 6" id="KW-0812">Transmembrane</keyword>
<feature type="transmembrane region" description="Helical" evidence="6">
    <location>
        <begin position="53"/>
        <end position="75"/>
    </location>
</feature>
<dbReference type="EMBL" id="QMEY01000001">
    <property type="protein sequence ID" value="RBQ21367.1"/>
    <property type="molecule type" value="Genomic_DNA"/>
</dbReference>
<gene>
    <name evidence="7" type="ORF">DP939_01215</name>
</gene>
<evidence type="ECO:0000313" key="7">
    <source>
        <dbReference type="EMBL" id="RBQ21367.1"/>
    </source>
</evidence>
<comment type="subcellular location">
    <subcellularLocation>
        <location evidence="1">Cell membrane</location>
        <topology evidence="1">Multi-pass membrane protein</topology>
    </subcellularLocation>
</comment>
<dbReference type="GO" id="GO:0005886">
    <property type="term" value="C:plasma membrane"/>
    <property type="evidence" value="ECO:0007669"/>
    <property type="project" value="UniProtKB-SubCell"/>
</dbReference>
<evidence type="ECO:0000256" key="2">
    <source>
        <dbReference type="ARBA" id="ARBA00022475"/>
    </source>
</evidence>
<name>A0A366M5P4_9ACTN</name>
<feature type="transmembrane region" description="Helical" evidence="6">
    <location>
        <begin position="24"/>
        <end position="47"/>
    </location>
</feature>
<keyword evidence="2" id="KW-1003">Cell membrane</keyword>
<dbReference type="PIRSF" id="PIRSF006060">
    <property type="entry name" value="AA_transporter"/>
    <property type="match status" value="1"/>
</dbReference>
<feature type="transmembrane region" description="Helical" evidence="6">
    <location>
        <begin position="394"/>
        <end position="414"/>
    </location>
</feature>
<dbReference type="InterPro" id="IPR002293">
    <property type="entry name" value="AA/rel_permease1"/>
</dbReference>
<dbReference type="Proteomes" id="UP000253303">
    <property type="component" value="Unassembled WGS sequence"/>
</dbReference>
<dbReference type="OrthoDB" id="4568421at2"/>
<dbReference type="InterPro" id="IPR050367">
    <property type="entry name" value="APC_superfamily"/>
</dbReference>
<keyword evidence="4 6" id="KW-1133">Transmembrane helix</keyword>
<feature type="transmembrane region" description="Helical" evidence="6">
    <location>
        <begin position="160"/>
        <end position="182"/>
    </location>
</feature>
<accession>A0A366M5P4</accession>
<dbReference type="AlphaFoldDB" id="A0A366M5P4"/>
<dbReference type="GO" id="GO:0022857">
    <property type="term" value="F:transmembrane transporter activity"/>
    <property type="evidence" value="ECO:0007669"/>
    <property type="project" value="InterPro"/>
</dbReference>
<dbReference type="Gene3D" id="1.20.1740.10">
    <property type="entry name" value="Amino acid/polyamine transporter I"/>
    <property type="match status" value="1"/>
</dbReference>
<evidence type="ECO:0000256" key="3">
    <source>
        <dbReference type="ARBA" id="ARBA00022692"/>
    </source>
</evidence>
<dbReference type="PANTHER" id="PTHR42770:SF11">
    <property type="entry name" value="INNER MEMBRANE TRANSPORT PROTEIN YBAT"/>
    <property type="match status" value="1"/>
</dbReference>
<evidence type="ECO:0000256" key="5">
    <source>
        <dbReference type="ARBA" id="ARBA00023136"/>
    </source>
</evidence>
<evidence type="ECO:0000313" key="8">
    <source>
        <dbReference type="Proteomes" id="UP000253303"/>
    </source>
</evidence>